<sequence>MHLLVEDRRCPLGVGAPCDVGATPLLCQQYATHYHFPIDVDHGQNSWMPHPPSDLPPPGCRSGRRGSMTVSASTLPHARSRRGHGHGRHSHRDQCPWTPPGRAPRGTAIAAGAYRYAADLLPLAHPKLQNRANSGRVKMRGRYRIRIRCVRGYAPRR</sequence>
<evidence type="ECO:0000256" key="1">
    <source>
        <dbReference type="SAM" id="MobiDB-lite"/>
    </source>
</evidence>
<gene>
    <name evidence="2" type="ORF">BS50DRAFT_323333</name>
</gene>
<organism evidence="2 3">
    <name type="scientific">Corynespora cassiicola Philippines</name>
    <dbReference type="NCBI Taxonomy" id="1448308"/>
    <lineage>
        <taxon>Eukaryota</taxon>
        <taxon>Fungi</taxon>
        <taxon>Dikarya</taxon>
        <taxon>Ascomycota</taxon>
        <taxon>Pezizomycotina</taxon>
        <taxon>Dothideomycetes</taxon>
        <taxon>Pleosporomycetidae</taxon>
        <taxon>Pleosporales</taxon>
        <taxon>Corynesporascaceae</taxon>
        <taxon>Corynespora</taxon>
    </lineage>
</organism>
<keyword evidence="3" id="KW-1185">Reference proteome</keyword>
<accession>A0A2T2NTF0</accession>
<reference evidence="2 3" key="1">
    <citation type="journal article" date="2018" name="Front. Microbiol.">
        <title>Genome-Wide Analysis of Corynespora cassiicola Leaf Fall Disease Putative Effectors.</title>
        <authorList>
            <person name="Lopez D."/>
            <person name="Ribeiro S."/>
            <person name="Label P."/>
            <person name="Fumanal B."/>
            <person name="Venisse J.S."/>
            <person name="Kohler A."/>
            <person name="de Oliveira R.R."/>
            <person name="Labutti K."/>
            <person name="Lipzen A."/>
            <person name="Lail K."/>
            <person name="Bauer D."/>
            <person name="Ohm R.A."/>
            <person name="Barry K.W."/>
            <person name="Spatafora J."/>
            <person name="Grigoriev I.V."/>
            <person name="Martin F.M."/>
            <person name="Pujade-Renaud V."/>
        </authorList>
    </citation>
    <scope>NUCLEOTIDE SEQUENCE [LARGE SCALE GENOMIC DNA]</scope>
    <source>
        <strain evidence="2 3">Philippines</strain>
    </source>
</reference>
<dbReference type="Proteomes" id="UP000240883">
    <property type="component" value="Unassembled WGS sequence"/>
</dbReference>
<feature type="region of interest" description="Disordered" evidence="1">
    <location>
        <begin position="73"/>
        <end position="103"/>
    </location>
</feature>
<evidence type="ECO:0000313" key="3">
    <source>
        <dbReference type="Proteomes" id="UP000240883"/>
    </source>
</evidence>
<dbReference type="AlphaFoldDB" id="A0A2T2NTF0"/>
<feature type="compositionally biased region" description="Basic residues" evidence="1">
    <location>
        <begin position="78"/>
        <end position="91"/>
    </location>
</feature>
<name>A0A2T2NTF0_CORCC</name>
<dbReference type="EMBL" id="KZ678133">
    <property type="protein sequence ID" value="PSN68722.1"/>
    <property type="molecule type" value="Genomic_DNA"/>
</dbReference>
<proteinExistence type="predicted"/>
<evidence type="ECO:0000313" key="2">
    <source>
        <dbReference type="EMBL" id="PSN68722.1"/>
    </source>
</evidence>
<protein>
    <submittedName>
        <fullName evidence="2">Uncharacterized protein</fullName>
    </submittedName>
</protein>